<keyword evidence="1" id="KW-0812">Transmembrane</keyword>
<feature type="transmembrane region" description="Helical" evidence="1">
    <location>
        <begin position="298"/>
        <end position="315"/>
    </location>
</feature>
<dbReference type="AlphaFoldDB" id="A0ABD5WNV9"/>
<dbReference type="GeneID" id="79302570"/>
<organism evidence="2 3">
    <name type="scientific">Halorussus caseinilyticus</name>
    <dbReference type="NCBI Taxonomy" id="3034025"/>
    <lineage>
        <taxon>Archaea</taxon>
        <taxon>Methanobacteriati</taxon>
        <taxon>Methanobacteriota</taxon>
        <taxon>Stenosarchaea group</taxon>
        <taxon>Halobacteria</taxon>
        <taxon>Halobacteriales</taxon>
        <taxon>Haladaptataceae</taxon>
        <taxon>Halorussus</taxon>
    </lineage>
</organism>
<accession>A0ABD5WNV9</accession>
<feature type="transmembrane region" description="Helical" evidence="1">
    <location>
        <begin position="81"/>
        <end position="102"/>
    </location>
</feature>
<comment type="caution">
    <text evidence="2">The sequence shown here is derived from an EMBL/GenBank/DDBJ whole genome shotgun (WGS) entry which is preliminary data.</text>
</comment>
<dbReference type="EMBL" id="JBHSZH010000005">
    <property type="protein sequence ID" value="MFC7080753.1"/>
    <property type="molecule type" value="Genomic_DNA"/>
</dbReference>
<sequence>MDGRNWRVSLVYLVVSLANAAARYGHVAFGDATLDKDAEHSYRPLAEAVNSGTPLYFDGAATNKPPGFLLADVAIESLGDLYLPVFLLAVGLCNFGGAYLLYRYVSRADWRVGVAAGGIHLLALYPVSGYYINVRSFAVLFLLGSLLASRPSVRGVLFAAAGLFTQYVVFLLPLVAYPVVARSRFDARRVAAFCAGGVGVTALAWAAVFGIWGQESLLAGLNWTYGLPTGVETEPAWGDRTGVGGGTEPASYLARSWLVARPRLWFARFGLHSAPIVPVLFGAVLGVTHTLRTERTPFRLGLVAAAALAALPFLVRTLIDYWILPLPFLSALAALYVVSDLQRMETSPTRAEAD</sequence>
<evidence type="ECO:0000256" key="1">
    <source>
        <dbReference type="SAM" id="Phobius"/>
    </source>
</evidence>
<keyword evidence="1" id="KW-1133">Transmembrane helix</keyword>
<feature type="transmembrane region" description="Helical" evidence="1">
    <location>
        <begin position="152"/>
        <end position="178"/>
    </location>
</feature>
<feature type="transmembrane region" description="Helical" evidence="1">
    <location>
        <begin position="114"/>
        <end position="132"/>
    </location>
</feature>
<name>A0ABD5WNV9_9EURY</name>
<evidence type="ECO:0008006" key="4">
    <source>
        <dbReference type="Google" id="ProtNLM"/>
    </source>
</evidence>
<evidence type="ECO:0000313" key="3">
    <source>
        <dbReference type="Proteomes" id="UP001596407"/>
    </source>
</evidence>
<feature type="transmembrane region" description="Helical" evidence="1">
    <location>
        <begin position="190"/>
        <end position="212"/>
    </location>
</feature>
<dbReference type="Proteomes" id="UP001596407">
    <property type="component" value="Unassembled WGS sequence"/>
</dbReference>
<keyword evidence="3" id="KW-1185">Reference proteome</keyword>
<evidence type="ECO:0000313" key="2">
    <source>
        <dbReference type="EMBL" id="MFC7080753.1"/>
    </source>
</evidence>
<feature type="transmembrane region" description="Helical" evidence="1">
    <location>
        <begin position="321"/>
        <end position="338"/>
    </location>
</feature>
<feature type="transmembrane region" description="Helical" evidence="1">
    <location>
        <begin position="265"/>
        <end position="286"/>
    </location>
</feature>
<protein>
    <recommendedName>
        <fullName evidence="4">Glycosyltransferase RgtA/B/C/D-like domain-containing protein</fullName>
    </recommendedName>
</protein>
<proteinExistence type="predicted"/>
<keyword evidence="1" id="KW-0472">Membrane</keyword>
<reference evidence="2 3" key="1">
    <citation type="journal article" date="2019" name="Int. J. Syst. Evol. Microbiol.">
        <title>The Global Catalogue of Microorganisms (GCM) 10K type strain sequencing project: providing services to taxonomists for standard genome sequencing and annotation.</title>
        <authorList>
            <consortium name="The Broad Institute Genomics Platform"/>
            <consortium name="The Broad Institute Genome Sequencing Center for Infectious Disease"/>
            <person name="Wu L."/>
            <person name="Ma J."/>
        </authorList>
    </citation>
    <scope>NUCLEOTIDE SEQUENCE [LARGE SCALE GENOMIC DNA]</scope>
    <source>
        <strain evidence="2 3">DT72</strain>
    </source>
</reference>
<gene>
    <name evidence="2" type="ORF">ACFQJ6_12185</name>
</gene>
<dbReference type="RefSeq" id="WP_276281374.1">
    <property type="nucleotide sequence ID" value="NZ_CP119809.1"/>
</dbReference>